<dbReference type="Ensembl" id="ENSPMGT00000001380.1">
    <property type="protein sequence ID" value="ENSPMGP00000001299.1"/>
    <property type="gene ID" value="ENSPMGG00000001164.1"/>
</dbReference>
<dbReference type="InterPro" id="IPR003591">
    <property type="entry name" value="Leu-rich_rpt_typical-subtyp"/>
</dbReference>
<evidence type="ECO:0000256" key="3">
    <source>
        <dbReference type="ARBA" id="ARBA00022741"/>
    </source>
</evidence>
<dbReference type="AlphaFoldDB" id="A0A3B3Z9S5"/>
<proteinExistence type="predicted"/>
<keyword evidence="3" id="KW-0547">Nucleotide-binding</keyword>
<dbReference type="STRING" id="409849.ENSPMGP00000001299"/>
<dbReference type="Gene3D" id="3.40.50.300">
    <property type="entry name" value="P-loop containing nucleotide triphosphate hydrolases"/>
    <property type="match status" value="1"/>
</dbReference>
<dbReference type="Pfam" id="PF13516">
    <property type="entry name" value="LRR_6"/>
    <property type="match status" value="3"/>
</dbReference>
<feature type="domain" description="NACHT" evidence="6">
    <location>
        <begin position="105"/>
        <end position="250"/>
    </location>
</feature>
<feature type="region of interest" description="Disordered" evidence="5">
    <location>
        <begin position="391"/>
        <end position="414"/>
    </location>
</feature>
<reference evidence="7" key="2">
    <citation type="submission" date="2025-09" db="UniProtKB">
        <authorList>
            <consortium name="Ensembl"/>
        </authorList>
    </citation>
    <scope>IDENTIFICATION</scope>
</reference>
<dbReference type="GO" id="GO:0045345">
    <property type="term" value="P:positive regulation of MHC class I biosynthetic process"/>
    <property type="evidence" value="ECO:0007669"/>
    <property type="project" value="TreeGrafter"/>
</dbReference>
<evidence type="ECO:0000256" key="2">
    <source>
        <dbReference type="ARBA" id="ARBA00022737"/>
    </source>
</evidence>
<evidence type="ECO:0000259" key="6">
    <source>
        <dbReference type="PROSITE" id="PS50837"/>
    </source>
</evidence>
<evidence type="ECO:0000256" key="4">
    <source>
        <dbReference type="ARBA" id="ARBA00022840"/>
    </source>
</evidence>
<keyword evidence="8" id="KW-1185">Reference proteome</keyword>
<evidence type="ECO:0000313" key="7">
    <source>
        <dbReference type="Ensembl" id="ENSPMGP00000001299.1"/>
    </source>
</evidence>
<dbReference type="PANTHER" id="PTHR47189:SF1">
    <property type="entry name" value="MHC CLASS II TRANSACTIVATOR"/>
    <property type="match status" value="1"/>
</dbReference>
<dbReference type="SUPFAM" id="SSF52047">
    <property type="entry name" value="RNI-like"/>
    <property type="match status" value="1"/>
</dbReference>
<dbReference type="GO" id="GO:0045944">
    <property type="term" value="P:positive regulation of transcription by RNA polymerase II"/>
    <property type="evidence" value="ECO:0007669"/>
    <property type="project" value="TreeGrafter"/>
</dbReference>
<accession>A0A3B3Z9S5</accession>
<dbReference type="Pfam" id="PF05729">
    <property type="entry name" value="NACHT"/>
    <property type="match status" value="1"/>
</dbReference>
<dbReference type="SMART" id="SM00368">
    <property type="entry name" value="LRR_RI"/>
    <property type="match status" value="4"/>
</dbReference>
<evidence type="ECO:0000256" key="1">
    <source>
        <dbReference type="ARBA" id="ARBA00022614"/>
    </source>
</evidence>
<evidence type="ECO:0000256" key="5">
    <source>
        <dbReference type="SAM" id="MobiDB-lite"/>
    </source>
</evidence>
<dbReference type="InterPro" id="IPR027417">
    <property type="entry name" value="P-loop_NTPase"/>
</dbReference>
<dbReference type="InterPro" id="IPR032675">
    <property type="entry name" value="LRR_dom_sf"/>
</dbReference>
<dbReference type="Gene3D" id="3.80.10.10">
    <property type="entry name" value="Ribonuclease Inhibitor"/>
    <property type="match status" value="1"/>
</dbReference>
<keyword evidence="1" id="KW-0433">Leucine-rich repeat</keyword>
<keyword evidence="4" id="KW-0067">ATP-binding</keyword>
<dbReference type="PROSITE" id="PS50837">
    <property type="entry name" value="NACHT"/>
    <property type="match status" value="1"/>
</dbReference>
<dbReference type="InterPro" id="IPR007111">
    <property type="entry name" value="NACHT_NTPase"/>
</dbReference>
<dbReference type="GO" id="GO:0005524">
    <property type="term" value="F:ATP binding"/>
    <property type="evidence" value="ECO:0007669"/>
    <property type="project" value="UniProtKB-KW"/>
</dbReference>
<sequence length="837" mass="94498">APAPAQPTSPSGSKSDVFPVSTCPQVNVKSYIQETKAYMSRACEDMGDGLTLSSNYVDSKVIQRDTIRTGRNNNKSLDKELNVMGDMDRRKCTIFEQNHGGRSKSCHLLVGKAGMGKTTCIKKLCRDWSMDCLPQFDFVFLLDGRFLTITEPKYSLETLLLHLSSFAPSCSNSDEILSQIVTSPKRVLIICDGFEDLREFELLLQPLEKDVATSLQKERKCNTFTIRQLYSAILQRLVLPGCSLLLSSRPRGSASQLLRKVDNFLEITGFSPSDVEMYVTKLVPDPEVQKSTMKCLQNCDYLNLLCWNPGICQLVCTVLERQTDLDEVPRTLTEICFQVLQENGLMSELSYLAWETVKMNTSIITSEFSVSGQTRAAGLKTGLLNSLTRVRRKSLSNPENNEGKTDDGSQTTDDKDMEMEDVENLGHEILQLLLFRSYSSAFVKTLSFQSGSKGRRRQQREEFELTQRFAVGLLFQNQDDLLWLQPTNNLNSTMVMKQNALIKHLKHLQFGHLRPSQILDLYYFVYEGSFTHCRSSKLAKHILKNFPERLTFNGVPLCPADIHVIKNFMQHGGDEERRFSLDLQNCGIQVSGLKSLVGLDAIRTYRTCIVDVIFMWEELEQQKEESLLRDAVSKFNIDPFKATQVSHIEHLMKLVGIHTNKRLSECQMNSIFAEGVPAVKHLYKLELELLPGLHNLQHLDLENNKIGDDGAQHLAKALVSLSSLETLNLSQNTIGDTGAQSLSATLTNLPRLDRLSLHSNVICDQGANSLAAVLRHMSALTELDIRYNRLTDIGAHSLGSSLKECHHMKSLRMWSQCIPYGVFERLQQQDPRIMDTF</sequence>
<dbReference type="GO" id="GO:0009966">
    <property type="term" value="P:regulation of signal transduction"/>
    <property type="evidence" value="ECO:0007669"/>
    <property type="project" value="UniProtKB-ARBA"/>
</dbReference>
<dbReference type="PANTHER" id="PTHR47189">
    <property type="entry name" value="MHC CLASS II TRANSACTIVATOR"/>
    <property type="match status" value="1"/>
</dbReference>
<protein>
    <recommendedName>
        <fullName evidence="6">NACHT domain-containing protein</fullName>
    </recommendedName>
</protein>
<dbReference type="GO" id="GO:0045348">
    <property type="term" value="P:positive regulation of MHC class II biosynthetic process"/>
    <property type="evidence" value="ECO:0007669"/>
    <property type="project" value="TreeGrafter"/>
</dbReference>
<organism evidence="7 8">
    <name type="scientific">Periophthalmus magnuspinnatus</name>
    <dbReference type="NCBI Taxonomy" id="409849"/>
    <lineage>
        <taxon>Eukaryota</taxon>
        <taxon>Metazoa</taxon>
        <taxon>Chordata</taxon>
        <taxon>Craniata</taxon>
        <taxon>Vertebrata</taxon>
        <taxon>Euteleostomi</taxon>
        <taxon>Actinopterygii</taxon>
        <taxon>Neopterygii</taxon>
        <taxon>Teleostei</taxon>
        <taxon>Neoteleostei</taxon>
        <taxon>Acanthomorphata</taxon>
        <taxon>Gobiaria</taxon>
        <taxon>Gobiiformes</taxon>
        <taxon>Gobioidei</taxon>
        <taxon>Gobiidae</taxon>
        <taxon>Oxudercinae</taxon>
        <taxon>Periophthalmus</taxon>
    </lineage>
</organism>
<dbReference type="SMART" id="SM00369">
    <property type="entry name" value="LRR_TYP"/>
    <property type="match status" value="3"/>
</dbReference>
<name>A0A3B3Z9S5_9GOBI</name>
<keyword evidence="2" id="KW-0677">Repeat</keyword>
<reference evidence="7" key="1">
    <citation type="submission" date="2025-08" db="UniProtKB">
        <authorList>
            <consortium name="Ensembl"/>
        </authorList>
    </citation>
    <scope>IDENTIFICATION</scope>
</reference>
<dbReference type="Proteomes" id="UP000261520">
    <property type="component" value="Unplaced"/>
</dbReference>
<dbReference type="SUPFAM" id="SSF52540">
    <property type="entry name" value="P-loop containing nucleoside triphosphate hydrolases"/>
    <property type="match status" value="1"/>
</dbReference>
<dbReference type="InterPro" id="IPR001611">
    <property type="entry name" value="Leu-rich_rpt"/>
</dbReference>
<evidence type="ECO:0000313" key="8">
    <source>
        <dbReference type="Proteomes" id="UP000261520"/>
    </source>
</evidence>